<dbReference type="RefSeq" id="WP_188942692.1">
    <property type="nucleotide sequence ID" value="NZ_BMPN01000002.1"/>
</dbReference>
<evidence type="ECO:0000313" key="1">
    <source>
        <dbReference type="EMBL" id="GGJ55045.1"/>
    </source>
</evidence>
<proteinExistence type="predicted"/>
<comment type="caution">
    <text evidence="1">The sequence shown here is derived from an EMBL/GenBank/DDBJ whole genome shotgun (WGS) entry which is preliminary data.</text>
</comment>
<reference evidence="2" key="1">
    <citation type="journal article" date="2019" name="Int. J. Syst. Evol. Microbiol.">
        <title>The Global Catalogue of Microorganisms (GCM) 10K type strain sequencing project: providing services to taxonomists for standard genome sequencing and annotation.</title>
        <authorList>
            <consortium name="The Broad Institute Genomics Platform"/>
            <consortium name="The Broad Institute Genome Sequencing Center for Infectious Disease"/>
            <person name="Wu L."/>
            <person name="Ma J."/>
        </authorList>
    </citation>
    <scope>NUCLEOTIDE SEQUENCE [LARGE SCALE GENOMIC DNA]</scope>
    <source>
        <strain evidence="2">JCM 30071</strain>
    </source>
</reference>
<protein>
    <submittedName>
        <fullName evidence="1">Uncharacterized protein</fullName>
    </submittedName>
</protein>
<name>A0ABQ2DG12_9BACI</name>
<accession>A0ABQ2DG12</accession>
<keyword evidence="2" id="KW-1185">Reference proteome</keyword>
<dbReference type="EMBL" id="BMPN01000002">
    <property type="protein sequence ID" value="GGJ55045.1"/>
    <property type="molecule type" value="Genomic_DNA"/>
</dbReference>
<sequence length="76" mass="8735">MQDKFKKGVNNLSDQDKVICVGDMIQWKGGNAHYVRRKDNGQVYLELYQSWHPVPFPGDHQMAERGGIIFATLIMI</sequence>
<evidence type="ECO:0000313" key="2">
    <source>
        <dbReference type="Proteomes" id="UP000634435"/>
    </source>
</evidence>
<gene>
    <name evidence="1" type="ORF">GCM10007111_16630</name>
</gene>
<dbReference type="Proteomes" id="UP000634435">
    <property type="component" value="Unassembled WGS sequence"/>
</dbReference>
<organism evidence="1 2">
    <name type="scientific">Virgibacillus kapii</name>
    <dbReference type="NCBI Taxonomy" id="1638645"/>
    <lineage>
        <taxon>Bacteria</taxon>
        <taxon>Bacillati</taxon>
        <taxon>Bacillota</taxon>
        <taxon>Bacilli</taxon>
        <taxon>Bacillales</taxon>
        <taxon>Bacillaceae</taxon>
        <taxon>Virgibacillus</taxon>
    </lineage>
</organism>